<dbReference type="InterPro" id="IPR000114">
    <property type="entry name" value="Ribosomal_uL16_bact-type"/>
</dbReference>
<protein>
    <recommendedName>
        <fullName evidence="7 8">Large ribosomal subunit protein uL16</fullName>
    </recommendedName>
</protein>
<dbReference type="STRING" id="1732.SAMN02910417_02377"/>
<dbReference type="GO" id="GO:0022625">
    <property type="term" value="C:cytosolic large ribosomal subunit"/>
    <property type="evidence" value="ECO:0007669"/>
    <property type="project" value="TreeGrafter"/>
</dbReference>
<evidence type="ECO:0000256" key="4">
    <source>
        <dbReference type="ARBA" id="ARBA00022884"/>
    </source>
</evidence>
<keyword evidence="6 8" id="KW-0687">Ribonucleoprotein</keyword>
<dbReference type="InterPro" id="IPR047873">
    <property type="entry name" value="Ribosomal_uL16"/>
</dbReference>
<evidence type="ECO:0000256" key="5">
    <source>
        <dbReference type="ARBA" id="ARBA00022980"/>
    </source>
</evidence>
<gene>
    <name evidence="8" type="primary">rplP</name>
    <name evidence="11" type="ORF">SAMN02910417_02377</name>
</gene>
<evidence type="ECO:0000313" key="11">
    <source>
        <dbReference type="EMBL" id="SDB31948.1"/>
    </source>
</evidence>
<evidence type="ECO:0000256" key="6">
    <source>
        <dbReference type="ARBA" id="ARBA00023274"/>
    </source>
</evidence>
<dbReference type="Proteomes" id="UP000199228">
    <property type="component" value="Unassembled WGS sequence"/>
</dbReference>
<dbReference type="GO" id="GO:0000049">
    <property type="term" value="F:tRNA binding"/>
    <property type="evidence" value="ECO:0007669"/>
    <property type="project" value="UniProtKB-KW"/>
</dbReference>
<dbReference type="SUPFAM" id="SSF54686">
    <property type="entry name" value="Ribosomal protein L16p/L10e"/>
    <property type="match status" value="1"/>
</dbReference>
<dbReference type="PROSITE" id="PS00586">
    <property type="entry name" value="RIBOSOMAL_L16_1"/>
    <property type="match status" value="1"/>
</dbReference>
<dbReference type="GO" id="GO:0019843">
    <property type="term" value="F:rRNA binding"/>
    <property type="evidence" value="ECO:0007669"/>
    <property type="project" value="UniProtKB-UniRule"/>
</dbReference>
<keyword evidence="4 8" id="KW-0694">RNA-binding</keyword>
<dbReference type="InterPro" id="IPR036920">
    <property type="entry name" value="Ribosomal_uL16_sf"/>
</dbReference>
<dbReference type="GO" id="GO:0006412">
    <property type="term" value="P:translation"/>
    <property type="evidence" value="ECO:0007669"/>
    <property type="project" value="UniProtKB-UniRule"/>
</dbReference>
<evidence type="ECO:0000256" key="1">
    <source>
        <dbReference type="ARBA" id="ARBA00008931"/>
    </source>
</evidence>
<proteinExistence type="inferred from homology"/>
<name>A0A1G6CGD3_EUBOX</name>
<dbReference type="NCBIfam" id="TIGR01164">
    <property type="entry name" value="rplP_bact"/>
    <property type="match status" value="1"/>
</dbReference>
<reference evidence="11 12" key="1">
    <citation type="submission" date="2016-10" db="EMBL/GenBank/DDBJ databases">
        <authorList>
            <person name="de Groot N.N."/>
        </authorList>
    </citation>
    <scope>NUCLEOTIDE SEQUENCE [LARGE SCALE GENOMIC DNA]</scope>
    <source>
        <strain evidence="11 12">DSM 3217</strain>
    </source>
</reference>
<comment type="function">
    <text evidence="8 10">Binds 23S rRNA and is also seen to make contacts with the A and possibly P site tRNAs.</text>
</comment>
<evidence type="ECO:0000256" key="3">
    <source>
        <dbReference type="ARBA" id="ARBA00022730"/>
    </source>
</evidence>
<evidence type="ECO:0000256" key="2">
    <source>
        <dbReference type="ARBA" id="ARBA00022555"/>
    </source>
</evidence>
<dbReference type="InterPro" id="IPR016180">
    <property type="entry name" value="Ribosomal_uL16_dom"/>
</dbReference>
<comment type="subunit">
    <text evidence="8 10">Part of the 50S ribosomal subunit.</text>
</comment>
<evidence type="ECO:0000256" key="8">
    <source>
        <dbReference type="HAMAP-Rule" id="MF_01342"/>
    </source>
</evidence>
<evidence type="ECO:0000256" key="9">
    <source>
        <dbReference type="RuleBase" id="RU004413"/>
    </source>
</evidence>
<dbReference type="RefSeq" id="WP_090174572.1">
    <property type="nucleotide sequence ID" value="NZ_FMXR01000019.1"/>
</dbReference>
<evidence type="ECO:0000313" key="12">
    <source>
        <dbReference type="Proteomes" id="UP000199228"/>
    </source>
</evidence>
<evidence type="ECO:0000256" key="10">
    <source>
        <dbReference type="RuleBase" id="RU004414"/>
    </source>
</evidence>
<keyword evidence="12" id="KW-1185">Reference proteome</keyword>
<keyword evidence="2 8" id="KW-0820">tRNA-binding</keyword>
<organism evidence="11 12">
    <name type="scientific">Eubacterium oxidoreducens</name>
    <dbReference type="NCBI Taxonomy" id="1732"/>
    <lineage>
        <taxon>Bacteria</taxon>
        <taxon>Bacillati</taxon>
        <taxon>Bacillota</taxon>
        <taxon>Clostridia</taxon>
        <taxon>Eubacteriales</taxon>
        <taxon>Eubacteriaceae</taxon>
        <taxon>Eubacterium</taxon>
    </lineage>
</organism>
<dbReference type="InterPro" id="IPR020798">
    <property type="entry name" value="Ribosomal_uL16_CS"/>
</dbReference>
<dbReference type="PRINTS" id="PR00060">
    <property type="entry name" value="RIBOSOMALL16"/>
</dbReference>
<dbReference type="PANTHER" id="PTHR12220:SF13">
    <property type="entry name" value="LARGE RIBOSOMAL SUBUNIT PROTEIN UL16M"/>
    <property type="match status" value="1"/>
</dbReference>
<comment type="similarity">
    <text evidence="1 8 9">Belongs to the universal ribosomal protein uL16 family.</text>
</comment>
<dbReference type="GO" id="GO:0003735">
    <property type="term" value="F:structural constituent of ribosome"/>
    <property type="evidence" value="ECO:0007669"/>
    <property type="project" value="InterPro"/>
</dbReference>
<dbReference type="HAMAP" id="MF_01342">
    <property type="entry name" value="Ribosomal_uL16"/>
    <property type="match status" value="1"/>
</dbReference>
<evidence type="ECO:0000256" key="7">
    <source>
        <dbReference type="ARBA" id="ARBA00035198"/>
    </source>
</evidence>
<keyword evidence="3 8" id="KW-0699">rRNA-binding</keyword>
<dbReference type="PANTHER" id="PTHR12220">
    <property type="entry name" value="50S/60S RIBOSOMAL PROTEIN L16"/>
    <property type="match status" value="1"/>
</dbReference>
<dbReference type="CDD" id="cd01433">
    <property type="entry name" value="Ribosomal_L16_L10e"/>
    <property type="match status" value="1"/>
</dbReference>
<dbReference type="PROSITE" id="PS00701">
    <property type="entry name" value="RIBOSOMAL_L16_2"/>
    <property type="match status" value="1"/>
</dbReference>
<keyword evidence="5 8" id="KW-0689">Ribosomal protein</keyword>
<accession>A0A1G6CGD3</accession>
<dbReference type="FunFam" id="3.90.1170.10:FF:000001">
    <property type="entry name" value="50S ribosomal protein L16"/>
    <property type="match status" value="1"/>
</dbReference>
<dbReference type="AlphaFoldDB" id="A0A1G6CGD3"/>
<dbReference type="EMBL" id="FMXR01000019">
    <property type="protein sequence ID" value="SDB31948.1"/>
    <property type="molecule type" value="Genomic_DNA"/>
</dbReference>
<dbReference type="Gene3D" id="3.90.1170.10">
    <property type="entry name" value="Ribosomal protein L10e/L16"/>
    <property type="match status" value="1"/>
</dbReference>
<dbReference type="Pfam" id="PF00252">
    <property type="entry name" value="Ribosomal_L16"/>
    <property type="match status" value="1"/>
</dbReference>
<dbReference type="OrthoDB" id="9802589at2"/>
<sequence length="145" mass="16167">MLMPKRVKRRKQFRGSMKGKALRGNKITYGEYGIVALEPAWIRSNQIEAARIAMTRHVKRGGKVWIKIFPDKPVTAKPAETRMGSGKGALEYWVAVVKPGRVLFEIAGVPEETAREALRLATHKLPVKCKVVSRADLEGGESNEN</sequence>